<dbReference type="EMBL" id="LWDG02000201">
    <property type="protein sequence ID" value="KAE8267737.1"/>
    <property type="molecule type" value="Genomic_DNA"/>
</dbReference>
<evidence type="ECO:0000313" key="2">
    <source>
        <dbReference type="Proteomes" id="UP000078113"/>
    </source>
</evidence>
<comment type="caution">
    <text evidence="1">The sequence shown here is derived from an EMBL/GenBank/DDBJ whole genome shotgun (WGS) entry which is preliminary data.</text>
</comment>
<keyword evidence="2" id="KW-1185">Reference proteome</keyword>
<gene>
    <name evidence="1" type="ORF">A4X09_0g4609</name>
</gene>
<dbReference type="Proteomes" id="UP000078113">
    <property type="component" value="Unassembled WGS sequence"/>
</dbReference>
<sequence length="97" mass="10735">MIRLVRGGGVLGRFRLAWGATAGIGLMGHGNKATAETQALDTQQQQQQEEIQGARAQLISRAATRSLRRADQRLGQHQFLLSQQIEKTADKRGWQVI</sequence>
<accession>A0A8X7N7A4</accession>
<reference evidence="1" key="1">
    <citation type="submission" date="2016-04" db="EMBL/GenBank/DDBJ databases">
        <authorList>
            <person name="Nguyen H.D."/>
            <person name="Samba Siva P."/>
            <person name="Cullis J."/>
            <person name="Levesque C.A."/>
            <person name="Hambleton S."/>
        </authorList>
    </citation>
    <scope>NUCLEOTIDE SEQUENCE</scope>
    <source>
        <strain evidence="1">DAOMC 236422</strain>
    </source>
</reference>
<evidence type="ECO:0000313" key="1">
    <source>
        <dbReference type="EMBL" id="KAE8267737.1"/>
    </source>
</evidence>
<proteinExistence type="predicted"/>
<organism evidence="1 2">
    <name type="scientific">Tilletia walkeri</name>
    <dbReference type="NCBI Taxonomy" id="117179"/>
    <lineage>
        <taxon>Eukaryota</taxon>
        <taxon>Fungi</taxon>
        <taxon>Dikarya</taxon>
        <taxon>Basidiomycota</taxon>
        <taxon>Ustilaginomycotina</taxon>
        <taxon>Exobasidiomycetes</taxon>
        <taxon>Tilletiales</taxon>
        <taxon>Tilletiaceae</taxon>
        <taxon>Tilletia</taxon>
    </lineage>
</organism>
<name>A0A8X7N7A4_9BASI</name>
<dbReference type="AlphaFoldDB" id="A0A8X7N7A4"/>
<protein>
    <submittedName>
        <fullName evidence="1">Uncharacterized protein</fullName>
    </submittedName>
</protein>
<reference evidence="1" key="2">
    <citation type="journal article" date="2019" name="IMA Fungus">
        <title>Genome sequencing and comparison of five Tilletia species to identify candidate genes for the detection of regulated species infecting wheat.</title>
        <authorList>
            <person name="Nguyen H.D.T."/>
            <person name="Sultana T."/>
            <person name="Kesanakurti P."/>
            <person name="Hambleton S."/>
        </authorList>
    </citation>
    <scope>NUCLEOTIDE SEQUENCE</scope>
    <source>
        <strain evidence="1">DAOMC 236422</strain>
    </source>
</reference>